<feature type="domain" description="Serine aminopeptidase S33" evidence="1">
    <location>
        <begin position="26"/>
        <end position="295"/>
    </location>
</feature>
<dbReference type="Gene3D" id="3.40.50.1820">
    <property type="entry name" value="alpha/beta hydrolase"/>
    <property type="match status" value="1"/>
</dbReference>
<dbReference type="KEGG" id="trc:DYE49_05495"/>
<evidence type="ECO:0000313" key="2">
    <source>
        <dbReference type="EMBL" id="MBB5218367.1"/>
    </source>
</evidence>
<dbReference type="GO" id="GO:0016787">
    <property type="term" value="F:hydrolase activity"/>
    <property type="evidence" value="ECO:0007669"/>
    <property type="project" value="UniProtKB-KW"/>
</dbReference>
<organism evidence="2 4">
    <name type="scientific">Treponema rectale</name>
    <dbReference type="NCBI Taxonomy" id="744512"/>
    <lineage>
        <taxon>Bacteria</taxon>
        <taxon>Pseudomonadati</taxon>
        <taxon>Spirochaetota</taxon>
        <taxon>Spirochaetia</taxon>
        <taxon>Spirochaetales</taxon>
        <taxon>Treponemataceae</taxon>
        <taxon>Treponema</taxon>
    </lineage>
</organism>
<dbReference type="Proteomes" id="UP000578697">
    <property type="component" value="Unassembled WGS sequence"/>
</dbReference>
<keyword evidence="2" id="KW-0378">Hydrolase</keyword>
<dbReference type="RefSeq" id="WP_184651786.1">
    <property type="nucleotide sequence ID" value="NZ_JACHFR010000001.1"/>
</dbReference>
<reference evidence="2 4" key="2">
    <citation type="submission" date="2020-08" db="EMBL/GenBank/DDBJ databases">
        <title>Genomic Encyclopedia of Type Strains, Phase IV (KMG-IV): sequencing the most valuable type-strain genomes for metagenomic binning, comparative biology and taxonomic classification.</title>
        <authorList>
            <person name="Goeker M."/>
        </authorList>
    </citation>
    <scope>NUCLEOTIDE SEQUENCE [LARGE SCALE GENOMIC DNA]</scope>
    <source>
        <strain evidence="2 4">DSM 103679</strain>
    </source>
</reference>
<dbReference type="AlphaFoldDB" id="A0A840S9J9"/>
<dbReference type="InterPro" id="IPR022742">
    <property type="entry name" value="Hydrolase_4"/>
</dbReference>
<sequence length="313" mass="35149">MNYQKEQIVMSDSNINVFHSWIPDGDVKACVVLSHGMTEHAFRYDALAKKFCSKGIAFFGEDHRGHGETAALAEKNGSGMFGYLSDKDGFLRVVKDIHEEVCLVRKRYPQKKVFILGHSFGSFITQCFIENFGNDVDGAIICGSAGPRPLTIAAARTIGNIIKIFTGKKSISRLMGKVAFGSYNARIKKPCPEFAWLSRNNAEIEKYEKDPWCGFDCTIGFYCDLFNGLGMIHKKKAMKKIPRTLPVYLIAGTADPVGSYSKTVSSLFKIYHKNGIEDLSISLWKDCRHELYNEINGEEIMDDSVNWVSEHIE</sequence>
<proteinExistence type="predicted"/>
<dbReference type="InterPro" id="IPR029058">
    <property type="entry name" value="AB_hydrolase_fold"/>
</dbReference>
<dbReference type="SUPFAM" id="SSF53474">
    <property type="entry name" value="alpha/beta-Hydrolases"/>
    <property type="match status" value="1"/>
</dbReference>
<dbReference type="InterPro" id="IPR051044">
    <property type="entry name" value="MAG_DAG_Lipase"/>
</dbReference>
<dbReference type="Pfam" id="PF12146">
    <property type="entry name" value="Hydrolase_4"/>
    <property type="match status" value="1"/>
</dbReference>
<evidence type="ECO:0000313" key="5">
    <source>
        <dbReference type="Proteomes" id="UP000593591"/>
    </source>
</evidence>
<protein>
    <submittedName>
        <fullName evidence="2">Alpha-beta hydrolase superfamily lysophospholipase</fullName>
    </submittedName>
    <submittedName>
        <fullName evidence="3">Alpha/beta fold hydrolase</fullName>
    </submittedName>
</protein>
<keyword evidence="4" id="KW-1185">Reference proteome</keyword>
<evidence type="ECO:0000313" key="4">
    <source>
        <dbReference type="Proteomes" id="UP000578697"/>
    </source>
</evidence>
<reference evidence="3 5" key="1">
    <citation type="submission" date="2018-08" db="EMBL/GenBank/DDBJ databases">
        <title>The first complete genome of Treponema rectale (CHPAT), a commensal spirochete of the bovine rectum.</title>
        <authorList>
            <person name="Staton G.J."/>
            <person name="Clegg S.R."/>
            <person name="Carter S.D."/>
            <person name="Radford A.D."/>
            <person name="Darby A."/>
            <person name="Hall N."/>
            <person name="Birtles R.J."/>
            <person name="Evans N.J."/>
        </authorList>
    </citation>
    <scope>NUCLEOTIDE SEQUENCE [LARGE SCALE GENOMIC DNA]</scope>
    <source>
        <strain evidence="3 5">CHPA</strain>
    </source>
</reference>
<name>A0A840S9J9_9SPIR</name>
<dbReference type="Proteomes" id="UP000593591">
    <property type="component" value="Chromosome"/>
</dbReference>
<evidence type="ECO:0000259" key="1">
    <source>
        <dbReference type="Pfam" id="PF12146"/>
    </source>
</evidence>
<evidence type="ECO:0000313" key="3">
    <source>
        <dbReference type="EMBL" id="QOS39937.1"/>
    </source>
</evidence>
<gene>
    <name evidence="3" type="ORF">DYE49_05495</name>
    <name evidence="2" type="ORF">HNP77_000711</name>
</gene>
<dbReference type="EMBL" id="JACHFR010000001">
    <property type="protein sequence ID" value="MBB5218367.1"/>
    <property type="molecule type" value="Genomic_DNA"/>
</dbReference>
<dbReference type="EMBL" id="CP031517">
    <property type="protein sequence ID" value="QOS39937.1"/>
    <property type="molecule type" value="Genomic_DNA"/>
</dbReference>
<accession>A0A840S9J9</accession>
<dbReference type="PANTHER" id="PTHR11614">
    <property type="entry name" value="PHOSPHOLIPASE-RELATED"/>
    <property type="match status" value="1"/>
</dbReference>